<name>I0HZ09_CALAS</name>
<dbReference type="EMBL" id="AP012337">
    <property type="protein sequence ID" value="BAL98246.1"/>
    <property type="molecule type" value="Genomic_DNA"/>
</dbReference>
<dbReference type="STRING" id="926550.CLDAP_02070"/>
<evidence type="ECO:0000313" key="3">
    <source>
        <dbReference type="Proteomes" id="UP000007880"/>
    </source>
</evidence>
<dbReference type="AlphaFoldDB" id="I0HZ09"/>
<accession>I0HZ09</accession>
<dbReference type="RefSeq" id="WP_014431488.1">
    <property type="nucleotide sequence ID" value="NC_017079.1"/>
</dbReference>
<dbReference type="eggNOG" id="COG0438">
    <property type="taxonomic scope" value="Bacteria"/>
</dbReference>
<dbReference type="InterPro" id="IPR001296">
    <property type="entry name" value="Glyco_trans_1"/>
</dbReference>
<keyword evidence="2" id="KW-0808">Transferase</keyword>
<evidence type="ECO:0000259" key="1">
    <source>
        <dbReference type="Pfam" id="PF00534"/>
    </source>
</evidence>
<dbReference type="Pfam" id="PF00534">
    <property type="entry name" value="Glycos_transf_1"/>
    <property type="match status" value="1"/>
</dbReference>
<dbReference type="Proteomes" id="UP000007880">
    <property type="component" value="Chromosome"/>
</dbReference>
<dbReference type="PANTHER" id="PTHR12526">
    <property type="entry name" value="GLYCOSYLTRANSFERASE"/>
    <property type="match status" value="1"/>
</dbReference>
<gene>
    <name evidence="2" type="ordered locus">CLDAP_02070</name>
</gene>
<protein>
    <submittedName>
        <fullName evidence="2">Putative glycosyltransferase</fullName>
    </submittedName>
</protein>
<keyword evidence="3" id="KW-1185">Reference proteome</keyword>
<organism evidence="2 3">
    <name type="scientific">Caldilinea aerophila (strain DSM 14535 / JCM 11387 / NBRC 104270 / STL-6-O1)</name>
    <dbReference type="NCBI Taxonomy" id="926550"/>
    <lineage>
        <taxon>Bacteria</taxon>
        <taxon>Bacillati</taxon>
        <taxon>Chloroflexota</taxon>
        <taxon>Caldilineae</taxon>
        <taxon>Caldilineales</taxon>
        <taxon>Caldilineaceae</taxon>
        <taxon>Caldilinea</taxon>
    </lineage>
</organism>
<dbReference type="CDD" id="cd03801">
    <property type="entry name" value="GT4_PimA-like"/>
    <property type="match status" value="1"/>
</dbReference>
<evidence type="ECO:0000313" key="2">
    <source>
        <dbReference type="EMBL" id="BAL98246.1"/>
    </source>
</evidence>
<reference evidence="2 3" key="1">
    <citation type="submission" date="2012-02" db="EMBL/GenBank/DDBJ databases">
        <title>Complete genome sequence of Caldilinea aerophila DSM 14535 (= NBRC 102666).</title>
        <authorList>
            <person name="Oguchi A."/>
            <person name="Hosoyama A."/>
            <person name="Sekine M."/>
            <person name="Fukai R."/>
            <person name="Kato Y."/>
            <person name="Nakamura S."/>
            <person name="Hanada S."/>
            <person name="Yamazaki S."/>
            <person name="Fujita N."/>
        </authorList>
    </citation>
    <scope>NUCLEOTIDE SEQUENCE [LARGE SCALE GENOMIC DNA]</scope>
    <source>
        <strain evidence="3">DSM 14535 / JCM 11387 / NBRC 104270 / STL-6-O1</strain>
    </source>
</reference>
<dbReference type="HOGENOM" id="CLU_043949_0_0_0"/>
<dbReference type="KEGG" id="cap:CLDAP_02070"/>
<dbReference type="GO" id="GO:0016757">
    <property type="term" value="F:glycosyltransferase activity"/>
    <property type="evidence" value="ECO:0007669"/>
    <property type="project" value="InterPro"/>
</dbReference>
<dbReference type="Gene3D" id="3.40.50.2000">
    <property type="entry name" value="Glycogen Phosphorylase B"/>
    <property type="match status" value="1"/>
</dbReference>
<proteinExistence type="predicted"/>
<sequence>MPTTDRLSIACISPLNPLLSGISDYTESLLSGLSEFLDLTLYSDCGIPANPLIAEQFPVSPVLDLYKHHLRHDLRLYQIGNSPHHRNAFEALKVLPGVVVLHEPFLHHGLYYSSSLAYHRELCYELGAIPDWVHLRKMELALLSDERQVLLDVPLIGRIVDSSLGILVHSQAARRIVEASYAKSTFRQPDFPKIAVISQPMSVQDSYELSKCRAELELPQNALIFGMAGFIHPVKEPYLALQAFARLQSDFPQALFLFLGEILQETGDLFKIAREFGVADKVIILGRVEPLERLHQAMSACDIILNLRRTTIGETSAIALRAMALGKPIIVRNIDWFSELPDEACVKIGPEDGVEELAAVIRALASSPEMRLRLGQEARRYVERECDPRRVARQYAEFLWDVYLSIVQSRV</sequence>
<feature type="domain" description="Glycosyl transferase family 1" evidence="1">
    <location>
        <begin position="213"/>
        <end position="380"/>
    </location>
</feature>
<dbReference type="SUPFAM" id="SSF53756">
    <property type="entry name" value="UDP-Glycosyltransferase/glycogen phosphorylase"/>
    <property type="match status" value="1"/>
</dbReference>